<feature type="non-terminal residue" evidence="1">
    <location>
        <position position="1"/>
    </location>
</feature>
<gene>
    <name evidence="1" type="primary">VASNB</name>
</gene>
<accession>A0A1A8Q6U3</accession>
<organism evidence="1">
    <name type="scientific">Nothobranchius rachovii</name>
    <name type="common">bluefin notho</name>
    <dbReference type="NCBI Taxonomy" id="451742"/>
    <lineage>
        <taxon>Eukaryota</taxon>
        <taxon>Metazoa</taxon>
        <taxon>Chordata</taxon>
        <taxon>Craniata</taxon>
        <taxon>Vertebrata</taxon>
        <taxon>Euteleostomi</taxon>
        <taxon>Actinopterygii</taxon>
        <taxon>Neopterygii</taxon>
        <taxon>Teleostei</taxon>
        <taxon>Neoteleostei</taxon>
        <taxon>Acanthomorphata</taxon>
        <taxon>Ovalentaria</taxon>
        <taxon>Atherinomorphae</taxon>
        <taxon>Cyprinodontiformes</taxon>
        <taxon>Nothobranchiidae</taxon>
        <taxon>Nothobranchius</taxon>
    </lineage>
</organism>
<reference evidence="1" key="2">
    <citation type="submission" date="2016-06" db="EMBL/GenBank/DDBJ databases">
        <title>The genome of a short-lived fish provides insights into sex chromosome evolution and the genetic control of aging.</title>
        <authorList>
            <person name="Reichwald K."/>
            <person name="Felder M."/>
            <person name="Petzold A."/>
            <person name="Koch P."/>
            <person name="Groth M."/>
            <person name="Platzer M."/>
        </authorList>
    </citation>
    <scope>NUCLEOTIDE SEQUENCE</scope>
    <source>
        <tissue evidence="1">Brain</tissue>
    </source>
</reference>
<protein>
    <submittedName>
        <fullName evidence="1">Vasorin b</fullName>
    </submittedName>
</protein>
<dbReference type="EMBL" id="HAEH01010220">
    <property type="protein sequence ID" value="SBR89168.1"/>
    <property type="molecule type" value="Transcribed_RNA"/>
</dbReference>
<dbReference type="AlphaFoldDB" id="A0A1A8Q6U3"/>
<reference evidence="1" key="1">
    <citation type="submission" date="2016-05" db="EMBL/GenBank/DDBJ databases">
        <authorList>
            <person name="Lavstsen T."/>
            <person name="Jespersen J.S."/>
        </authorList>
    </citation>
    <scope>NUCLEOTIDE SEQUENCE</scope>
    <source>
        <tissue evidence="1">Brain</tissue>
    </source>
</reference>
<evidence type="ECO:0000313" key="1">
    <source>
        <dbReference type="EMBL" id="SBR89168.1"/>
    </source>
</evidence>
<proteinExistence type="predicted"/>
<sequence>GVQRLVLTSGGSCINQPISRGAAELTFKSLQ</sequence>
<name>A0A1A8Q6U3_9TELE</name>